<gene>
    <name evidence="2" type="ORF">CDAR_250301</name>
</gene>
<dbReference type="AlphaFoldDB" id="A0AAV4QLB5"/>
<proteinExistence type="predicted"/>
<evidence type="ECO:0000313" key="2">
    <source>
        <dbReference type="EMBL" id="GIY08223.1"/>
    </source>
</evidence>
<keyword evidence="1" id="KW-0472">Membrane</keyword>
<accession>A0AAV4QLB5</accession>
<feature type="transmembrane region" description="Helical" evidence="1">
    <location>
        <begin position="163"/>
        <end position="182"/>
    </location>
</feature>
<evidence type="ECO:0000313" key="3">
    <source>
        <dbReference type="Proteomes" id="UP001054837"/>
    </source>
</evidence>
<reference evidence="2 3" key="1">
    <citation type="submission" date="2021-06" db="EMBL/GenBank/DDBJ databases">
        <title>Caerostris darwini draft genome.</title>
        <authorList>
            <person name="Kono N."/>
            <person name="Arakawa K."/>
        </authorList>
    </citation>
    <scope>NUCLEOTIDE SEQUENCE [LARGE SCALE GENOMIC DNA]</scope>
</reference>
<keyword evidence="1" id="KW-0812">Transmembrane</keyword>
<comment type="caution">
    <text evidence="2">The sequence shown here is derived from an EMBL/GenBank/DDBJ whole genome shotgun (WGS) entry which is preliminary data.</text>
</comment>
<keyword evidence="3" id="KW-1185">Reference proteome</keyword>
<keyword evidence="1" id="KW-1133">Transmembrane helix</keyword>
<dbReference type="Proteomes" id="UP001054837">
    <property type="component" value="Unassembled WGS sequence"/>
</dbReference>
<evidence type="ECO:0000256" key="1">
    <source>
        <dbReference type="SAM" id="Phobius"/>
    </source>
</evidence>
<protein>
    <submittedName>
        <fullName evidence="2">Uncharacterized protein</fullName>
    </submittedName>
</protein>
<sequence length="234" mass="26192">MRLFSLSITACLISSKNRGLSIRKNKVRGRKGFRFLDGGGVEVTECEGTIDWFSGGRNVYHWVVSVVTPFIVGWKTLPFRRQRPRFSVNTHSIKDQEAFPPRLGRNTFSISLTALRGIVYPSSAMAQSQQFSPHLTETRCPGENFSLKSITPGNKLRKKGADYGAGIVTAHVAPLSLFFIFFLFLSGAAWKFFLVYTRLLLLGNFRDSNSFGRHQSTAVLFVMTQVLTEIDASV</sequence>
<name>A0AAV4QLB5_9ARAC</name>
<dbReference type="EMBL" id="BPLQ01004466">
    <property type="protein sequence ID" value="GIY08223.1"/>
    <property type="molecule type" value="Genomic_DNA"/>
</dbReference>
<organism evidence="2 3">
    <name type="scientific">Caerostris darwini</name>
    <dbReference type="NCBI Taxonomy" id="1538125"/>
    <lineage>
        <taxon>Eukaryota</taxon>
        <taxon>Metazoa</taxon>
        <taxon>Ecdysozoa</taxon>
        <taxon>Arthropoda</taxon>
        <taxon>Chelicerata</taxon>
        <taxon>Arachnida</taxon>
        <taxon>Araneae</taxon>
        <taxon>Araneomorphae</taxon>
        <taxon>Entelegynae</taxon>
        <taxon>Araneoidea</taxon>
        <taxon>Araneidae</taxon>
        <taxon>Caerostris</taxon>
    </lineage>
</organism>